<dbReference type="SUPFAM" id="SSF56420">
    <property type="entry name" value="Peptide deformylase"/>
    <property type="match status" value="1"/>
</dbReference>
<dbReference type="CDD" id="cd00487">
    <property type="entry name" value="Pep_deformylase"/>
    <property type="match status" value="1"/>
</dbReference>
<dbReference type="PANTHER" id="PTHR10458">
    <property type="entry name" value="PEPTIDE DEFORMYLASE"/>
    <property type="match status" value="1"/>
</dbReference>
<evidence type="ECO:0000313" key="4">
    <source>
        <dbReference type="Proteomes" id="UP000231648"/>
    </source>
</evidence>
<protein>
    <recommendedName>
        <fullName evidence="2">Peptide deformylase</fullName>
        <shortName evidence="2">PDF</shortName>
        <ecNumber evidence="2">3.5.1.88</ecNumber>
    </recommendedName>
    <alternativeName>
        <fullName evidence="2">Polypeptide deformylase</fullName>
    </alternativeName>
</protein>
<dbReference type="NCBIfam" id="NF001159">
    <property type="entry name" value="PRK00150.1-3"/>
    <property type="match status" value="1"/>
</dbReference>
<dbReference type="AlphaFoldDB" id="A0A2M8KCJ7"/>
<dbReference type="InterPro" id="IPR023635">
    <property type="entry name" value="Peptide_deformylase"/>
</dbReference>
<dbReference type="NCBIfam" id="TIGR00079">
    <property type="entry name" value="pept_deformyl"/>
    <property type="match status" value="1"/>
</dbReference>
<keyword evidence="2" id="KW-0378">Hydrolase</keyword>
<dbReference type="HAMAP" id="MF_00163">
    <property type="entry name" value="Pep_deformylase"/>
    <property type="match status" value="1"/>
</dbReference>
<dbReference type="PRINTS" id="PR01576">
    <property type="entry name" value="PDEFORMYLASE"/>
</dbReference>
<dbReference type="Pfam" id="PF01327">
    <property type="entry name" value="Pep_deformylase"/>
    <property type="match status" value="1"/>
</dbReference>
<comment type="catalytic activity">
    <reaction evidence="2">
        <text>N-terminal N-formyl-L-methionyl-[peptide] + H2O = N-terminal L-methionyl-[peptide] + formate</text>
        <dbReference type="Rhea" id="RHEA:24420"/>
        <dbReference type="Rhea" id="RHEA-COMP:10639"/>
        <dbReference type="Rhea" id="RHEA-COMP:10640"/>
        <dbReference type="ChEBI" id="CHEBI:15377"/>
        <dbReference type="ChEBI" id="CHEBI:15740"/>
        <dbReference type="ChEBI" id="CHEBI:49298"/>
        <dbReference type="ChEBI" id="CHEBI:64731"/>
        <dbReference type="EC" id="3.5.1.88"/>
    </reaction>
</comment>
<dbReference type="GO" id="GO:0046872">
    <property type="term" value="F:metal ion binding"/>
    <property type="evidence" value="ECO:0007669"/>
    <property type="project" value="UniProtKB-KW"/>
</dbReference>
<accession>A0A2M8KCJ7</accession>
<comment type="similarity">
    <text evidence="1 2">Belongs to the polypeptide deformylase family.</text>
</comment>
<comment type="cofactor">
    <cofactor evidence="2">
        <name>Fe(2+)</name>
        <dbReference type="ChEBI" id="CHEBI:29033"/>
    </cofactor>
    <text evidence="2">Binds 1 Fe(2+) ion.</text>
</comment>
<feature type="binding site" evidence="2">
    <location>
        <position position="132"/>
    </location>
    <ligand>
        <name>Fe cation</name>
        <dbReference type="ChEBI" id="CHEBI:24875"/>
    </ligand>
</feature>
<sequence>MILPIEKGENNPILRQKSQPIAEIDESILNLIKDMIETMFKLDGVGLAACQVGKNIQLFVVNPKLSKKYIFINPEIIKISKKTEAMEEGCLSLPNVFIKIKRARSLKIKAIDENGKQFKLKAKDMLARVIQHEIDHLNGKLIVD</sequence>
<reference evidence="4" key="1">
    <citation type="submission" date="2017-09" db="EMBL/GenBank/DDBJ databases">
        <title>Depth-based differentiation of microbial function through sediment-hosted aquifers and enrichment of novel symbionts in the deep terrestrial subsurface.</title>
        <authorList>
            <person name="Probst A.J."/>
            <person name="Ladd B."/>
            <person name="Jarett J.K."/>
            <person name="Geller-Mcgrath D.E."/>
            <person name="Sieber C.M.K."/>
            <person name="Emerson J.B."/>
            <person name="Anantharaman K."/>
            <person name="Thomas B.C."/>
            <person name="Malmstrom R."/>
            <person name="Stieglmeier M."/>
            <person name="Klingl A."/>
            <person name="Woyke T."/>
            <person name="Ryan C.M."/>
            <person name="Banfield J.F."/>
        </authorList>
    </citation>
    <scope>NUCLEOTIDE SEQUENCE [LARGE SCALE GENOMIC DNA]</scope>
</reference>
<dbReference type="GO" id="GO:0042586">
    <property type="term" value="F:peptide deformylase activity"/>
    <property type="evidence" value="ECO:0007669"/>
    <property type="project" value="UniProtKB-UniRule"/>
</dbReference>
<evidence type="ECO:0000256" key="2">
    <source>
        <dbReference type="HAMAP-Rule" id="MF_00163"/>
    </source>
</evidence>
<proteinExistence type="inferred from homology"/>
<comment type="function">
    <text evidence="2">Removes the formyl group from the N-terminal Met of newly synthesized proteins. Requires at least a dipeptide for an efficient rate of reaction. N-terminal L-methionine is a prerequisite for activity but the enzyme has broad specificity at other positions.</text>
</comment>
<organism evidence="3 4">
    <name type="scientific">Candidatus Portnoybacteria bacterium CG10_big_fil_rev_8_21_14_0_10_38_18</name>
    <dbReference type="NCBI Taxonomy" id="1974813"/>
    <lineage>
        <taxon>Bacteria</taxon>
        <taxon>Candidatus Portnoyibacteriota</taxon>
    </lineage>
</organism>
<keyword evidence="2" id="KW-0479">Metal-binding</keyword>
<gene>
    <name evidence="2 3" type="primary">def</name>
    <name evidence="3" type="ORF">COU82_00645</name>
</gene>
<feature type="active site" evidence="2">
    <location>
        <position position="133"/>
    </location>
</feature>
<dbReference type="EC" id="3.5.1.88" evidence="2"/>
<dbReference type="GO" id="GO:0006412">
    <property type="term" value="P:translation"/>
    <property type="evidence" value="ECO:0007669"/>
    <property type="project" value="UniProtKB-UniRule"/>
</dbReference>
<evidence type="ECO:0000313" key="3">
    <source>
        <dbReference type="EMBL" id="PJE57652.1"/>
    </source>
</evidence>
<name>A0A2M8KCJ7_9BACT</name>
<feature type="binding site" evidence="2">
    <location>
        <position position="136"/>
    </location>
    <ligand>
        <name>Fe cation</name>
        <dbReference type="ChEBI" id="CHEBI:24875"/>
    </ligand>
</feature>
<dbReference type="EMBL" id="PFDX01000009">
    <property type="protein sequence ID" value="PJE57652.1"/>
    <property type="molecule type" value="Genomic_DNA"/>
</dbReference>
<dbReference type="PANTHER" id="PTHR10458:SF22">
    <property type="entry name" value="PEPTIDE DEFORMYLASE"/>
    <property type="match status" value="1"/>
</dbReference>
<comment type="caution">
    <text evidence="3">The sequence shown here is derived from an EMBL/GenBank/DDBJ whole genome shotgun (WGS) entry which is preliminary data.</text>
</comment>
<dbReference type="Proteomes" id="UP000231648">
    <property type="component" value="Unassembled WGS sequence"/>
</dbReference>
<dbReference type="PIRSF" id="PIRSF004749">
    <property type="entry name" value="Pep_def"/>
    <property type="match status" value="1"/>
</dbReference>
<feature type="binding site" evidence="2">
    <location>
        <position position="90"/>
    </location>
    <ligand>
        <name>Fe cation</name>
        <dbReference type="ChEBI" id="CHEBI:24875"/>
    </ligand>
</feature>
<dbReference type="InterPro" id="IPR036821">
    <property type="entry name" value="Peptide_deformylase_sf"/>
</dbReference>
<evidence type="ECO:0000256" key="1">
    <source>
        <dbReference type="ARBA" id="ARBA00010759"/>
    </source>
</evidence>
<dbReference type="Gene3D" id="3.90.45.10">
    <property type="entry name" value="Peptide deformylase"/>
    <property type="match status" value="1"/>
</dbReference>
<keyword evidence="2" id="KW-0408">Iron</keyword>
<keyword evidence="2" id="KW-0648">Protein biosynthesis</keyword>